<proteinExistence type="predicted"/>
<dbReference type="Proteomes" id="UP000000488">
    <property type="component" value="Chromosome"/>
</dbReference>
<gene>
    <name evidence="1" type="ordered locus">LILAB_00115</name>
</gene>
<dbReference type="AlphaFoldDB" id="F8C783"/>
<dbReference type="GO" id="GO:0016740">
    <property type="term" value="F:transferase activity"/>
    <property type="evidence" value="ECO:0007669"/>
    <property type="project" value="UniProtKB-KW"/>
</dbReference>
<dbReference type="eggNOG" id="COG1819">
    <property type="taxonomic scope" value="Bacteria"/>
</dbReference>
<dbReference type="PANTHER" id="PTHR48050">
    <property type="entry name" value="STEROL 3-BETA-GLUCOSYLTRANSFERASE"/>
    <property type="match status" value="1"/>
</dbReference>
<dbReference type="SUPFAM" id="SSF53756">
    <property type="entry name" value="UDP-Glycosyltransferase/glycogen phosphorylase"/>
    <property type="match status" value="1"/>
</dbReference>
<keyword evidence="1" id="KW-0808">Transferase</keyword>
<evidence type="ECO:0000313" key="2">
    <source>
        <dbReference type="Proteomes" id="UP000000488"/>
    </source>
</evidence>
<dbReference type="InterPro" id="IPR050426">
    <property type="entry name" value="Glycosyltransferase_28"/>
</dbReference>
<dbReference type="KEGG" id="mfu:LILAB_00115"/>
<dbReference type="EMBL" id="CP002830">
    <property type="protein sequence ID" value="AEI61959.1"/>
    <property type="molecule type" value="Genomic_DNA"/>
</dbReference>
<name>F8C783_MYXFH</name>
<dbReference type="PANTHER" id="PTHR48050:SF13">
    <property type="entry name" value="STEROL 3-BETA-GLUCOSYLTRANSFERASE UGT80A2"/>
    <property type="match status" value="1"/>
</dbReference>
<evidence type="ECO:0000313" key="1">
    <source>
        <dbReference type="EMBL" id="AEI61959.1"/>
    </source>
</evidence>
<dbReference type="Gene3D" id="3.40.50.2000">
    <property type="entry name" value="Glycogen Phosphorylase B"/>
    <property type="match status" value="1"/>
</dbReference>
<reference evidence="1 2" key="1">
    <citation type="journal article" date="2011" name="J. Bacteriol.">
        <title>Genome sequence of the halotolerant marine bacterium Myxococcus fulvus HW-1.</title>
        <authorList>
            <person name="Li Z.F."/>
            <person name="Li X."/>
            <person name="Liu H."/>
            <person name="Liu X."/>
            <person name="Han K."/>
            <person name="Wu Z.H."/>
            <person name="Hu W."/>
            <person name="Li F.F."/>
            <person name="Li Y.Z."/>
        </authorList>
    </citation>
    <scope>NUCLEOTIDE SEQUENCE [LARGE SCALE GENOMIC DNA]</scope>
    <source>
        <strain evidence="2">ATCC BAA-855 / HW-1</strain>
    </source>
</reference>
<dbReference type="STRING" id="483219.LILAB_00115"/>
<dbReference type="HOGENOM" id="CLU_2417748_0_0_7"/>
<sequence>MRAGKPTVICPFLGDQPFWGHMVLRAGAGPQPVPQKSLTAERLADAIRTALSPTMRAHATALGERIRAENGPARAVALIEQEHMRWNRRHAAN</sequence>
<accession>F8C783</accession>
<protein>
    <submittedName>
        <fullName evidence="1">Glycosyl transferase family 28</fullName>
    </submittedName>
</protein>
<organism evidence="1 2">
    <name type="scientific">Myxococcus fulvus (strain ATCC BAA-855 / HW-1)</name>
    <dbReference type="NCBI Taxonomy" id="483219"/>
    <lineage>
        <taxon>Bacteria</taxon>
        <taxon>Pseudomonadati</taxon>
        <taxon>Myxococcota</taxon>
        <taxon>Myxococcia</taxon>
        <taxon>Myxococcales</taxon>
        <taxon>Cystobacterineae</taxon>
        <taxon>Myxococcaceae</taxon>
        <taxon>Myxococcus</taxon>
    </lineage>
</organism>